<protein>
    <recommendedName>
        <fullName evidence="4">Btz domain-containing protein</fullName>
    </recommendedName>
</protein>
<reference evidence="3" key="1">
    <citation type="journal article" date="2015" name="Nat. Plants">
        <title>Genome expansion of Arabis alpina linked with retrotransposition and reduced symmetric DNA methylation.</title>
        <authorList>
            <person name="Willing E.M."/>
            <person name="Rawat V."/>
            <person name="Mandakova T."/>
            <person name="Maumus F."/>
            <person name="James G.V."/>
            <person name="Nordstroem K.J."/>
            <person name="Becker C."/>
            <person name="Warthmann N."/>
            <person name="Chica C."/>
            <person name="Szarzynska B."/>
            <person name="Zytnicki M."/>
            <person name="Albani M.C."/>
            <person name="Kiefer C."/>
            <person name="Bergonzi S."/>
            <person name="Castaings L."/>
            <person name="Mateos J.L."/>
            <person name="Berns M.C."/>
            <person name="Bujdoso N."/>
            <person name="Piofczyk T."/>
            <person name="de Lorenzo L."/>
            <person name="Barrero-Sicilia C."/>
            <person name="Mateos I."/>
            <person name="Piednoel M."/>
            <person name="Hagmann J."/>
            <person name="Chen-Min-Tao R."/>
            <person name="Iglesias-Fernandez R."/>
            <person name="Schuster S.C."/>
            <person name="Alonso-Blanco C."/>
            <person name="Roudier F."/>
            <person name="Carbonero P."/>
            <person name="Paz-Ares J."/>
            <person name="Davis S.J."/>
            <person name="Pecinka A."/>
            <person name="Quesneville H."/>
            <person name="Colot V."/>
            <person name="Lysak M.A."/>
            <person name="Weigel D."/>
            <person name="Coupland G."/>
            <person name="Schneeberger K."/>
        </authorList>
    </citation>
    <scope>NUCLEOTIDE SEQUENCE [LARGE SCALE GENOMIC DNA]</scope>
    <source>
        <strain evidence="3">cv. Pajares</strain>
    </source>
</reference>
<name>A0A087GNW6_ARAAL</name>
<dbReference type="EMBL" id="CM002874">
    <property type="protein sequence ID" value="KFK31568.1"/>
    <property type="molecule type" value="Genomic_DNA"/>
</dbReference>
<evidence type="ECO:0000256" key="1">
    <source>
        <dbReference type="SAM" id="MobiDB-lite"/>
    </source>
</evidence>
<feature type="compositionally biased region" description="Polar residues" evidence="1">
    <location>
        <begin position="494"/>
        <end position="505"/>
    </location>
</feature>
<keyword evidence="3" id="KW-1185">Reference proteome</keyword>
<evidence type="ECO:0000313" key="2">
    <source>
        <dbReference type="EMBL" id="KFK31568.1"/>
    </source>
</evidence>
<dbReference type="OMA" id="RRFDDME"/>
<gene>
    <name evidence="2" type="ordered locus">AALP_Aa6g128900</name>
</gene>
<evidence type="ECO:0008006" key="4">
    <source>
        <dbReference type="Google" id="ProtNLM"/>
    </source>
</evidence>
<feature type="region of interest" description="Disordered" evidence="1">
    <location>
        <begin position="144"/>
        <end position="169"/>
    </location>
</feature>
<feature type="compositionally biased region" description="Basic and acidic residues" evidence="1">
    <location>
        <begin position="287"/>
        <end position="304"/>
    </location>
</feature>
<feature type="region of interest" description="Disordered" evidence="1">
    <location>
        <begin position="449"/>
        <end position="551"/>
    </location>
</feature>
<dbReference type="Gramene" id="KFK31568">
    <property type="protein sequence ID" value="KFK31568"/>
    <property type="gene ID" value="AALP_AA6G128900"/>
</dbReference>
<sequence length="671" mass="76030">MVRSPSPSNKSYILEEKSDCNGHEFSDIHLLATVACNSGQSNDIAPIVGSLPAEEFVVKEQDALTLSTHVKGNDSSVGTVDVSQIYVAVDSSDQVGQGKNDTVAPQKSSVEYLCNDLADEHSEEHNRGISRGVIMAAKKINNAHLDESSTERPKTNMEAGESENLEPENGGVVKVSDKLLFDDHSGKNNKRLKNVRLHWDLNVSMDAWGQPFDVEDEAYGRDEEGEIKESISPKESKPIEGNKEHMVGVIASDGHANSQSPFEHKSEATSQNVQNNHSGYDSEYEEGEIRESYTWEETKGDRRENEDVDYGIKDFEKGILAEMNFKPVKYKSGDAPRIGEANERSDIEKHVMVCMNDSQMKKGFASKPFKELPLRDVSQRRRVELNTGPDKFVGQNNRSEIRMRNKSLKRGYFGSWDSKQHFSPNYYKPGSFSFGRPQPRSMVDDPSMMNGFNQSRSEQGPSDYVRRQFSDGGYRGRFRRFPHGRGRDCKGSQDDTNQVLGQMHNQMRKARGNSLVSKRLHYPQSDSRSRSRSPASWKGQNISHPRPGGVRANERMMERVMLSFPKQSHADQDMGFMLPPRNIMPSPRFFEGRNNDAGENHNSFREKKLRHVGNSIERVNPDNNNNNHFRLFIHHKRFEGTEENIGGNRFEMVRQSKATEDDDNNNLDRSC</sequence>
<feature type="compositionally biased region" description="Basic and acidic residues" evidence="1">
    <location>
        <begin position="144"/>
        <end position="155"/>
    </location>
</feature>
<organism evidence="2 3">
    <name type="scientific">Arabis alpina</name>
    <name type="common">Alpine rock-cress</name>
    <dbReference type="NCBI Taxonomy" id="50452"/>
    <lineage>
        <taxon>Eukaryota</taxon>
        <taxon>Viridiplantae</taxon>
        <taxon>Streptophyta</taxon>
        <taxon>Embryophyta</taxon>
        <taxon>Tracheophyta</taxon>
        <taxon>Spermatophyta</taxon>
        <taxon>Magnoliopsida</taxon>
        <taxon>eudicotyledons</taxon>
        <taxon>Gunneridae</taxon>
        <taxon>Pentapetalae</taxon>
        <taxon>rosids</taxon>
        <taxon>malvids</taxon>
        <taxon>Brassicales</taxon>
        <taxon>Brassicaceae</taxon>
        <taxon>Arabideae</taxon>
        <taxon>Arabis</taxon>
    </lineage>
</organism>
<feature type="compositionally biased region" description="Polar residues" evidence="1">
    <location>
        <begin position="450"/>
        <end position="460"/>
    </location>
</feature>
<dbReference type="PANTHER" id="PTHR34536">
    <property type="entry name" value="DENTIN SIALOPHOSPHOPROTEIN-LIKE PROTEIN"/>
    <property type="match status" value="1"/>
</dbReference>
<dbReference type="AlphaFoldDB" id="A0A087GNW6"/>
<dbReference type="Proteomes" id="UP000029120">
    <property type="component" value="Chromosome 6"/>
</dbReference>
<proteinExistence type="predicted"/>
<dbReference type="PANTHER" id="PTHR34536:SF6">
    <property type="entry name" value="DENTIN SIALOPHOSPHOPROTEIN-LIKE PROTEIN"/>
    <property type="match status" value="1"/>
</dbReference>
<evidence type="ECO:0000313" key="3">
    <source>
        <dbReference type="Proteomes" id="UP000029120"/>
    </source>
</evidence>
<feature type="region of interest" description="Disordered" evidence="1">
    <location>
        <begin position="254"/>
        <end position="304"/>
    </location>
</feature>
<feature type="compositionally biased region" description="Polar residues" evidence="1">
    <location>
        <begin position="268"/>
        <end position="279"/>
    </location>
</feature>
<dbReference type="OrthoDB" id="1350766at2759"/>
<accession>A0A087GNW6</accession>